<name>A0A9D1NF18_9FIRM</name>
<evidence type="ECO:0000313" key="7">
    <source>
        <dbReference type="Proteomes" id="UP000886861"/>
    </source>
</evidence>
<reference evidence="6" key="2">
    <citation type="journal article" date="2021" name="PeerJ">
        <title>Extensive microbial diversity within the chicken gut microbiome revealed by metagenomics and culture.</title>
        <authorList>
            <person name="Gilroy R."/>
            <person name="Ravi A."/>
            <person name="Getino M."/>
            <person name="Pursley I."/>
            <person name="Horton D.L."/>
            <person name="Alikhan N.F."/>
            <person name="Baker D."/>
            <person name="Gharbi K."/>
            <person name="Hall N."/>
            <person name="Watson M."/>
            <person name="Adriaenssens E.M."/>
            <person name="Foster-Nyarko E."/>
            <person name="Jarju S."/>
            <person name="Secka A."/>
            <person name="Antonio M."/>
            <person name="Oren A."/>
            <person name="Chaudhuri R.R."/>
            <person name="La Ragione R."/>
            <person name="Hildebrand F."/>
            <person name="Pallen M.J."/>
        </authorList>
    </citation>
    <scope>NUCLEOTIDE SEQUENCE</scope>
    <source>
        <strain evidence="6">CHK186-9395</strain>
    </source>
</reference>
<dbReference type="GO" id="GO:0016042">
    <property type="term" value="P:lipid catabolic process"/>
    <property type="evidence" value="ECO:0007669"/>
    <property type="project" value="UniProtKB-UniRule"/>
</dbReference>
<keyword evidence="2 4" id="KW-0442">Lipid degradation</keyword>
<accession>A0A9D1NF18</accession>
<reference evidence="6" key="1">
    <citation type="submission" date="2020-10" db="EMBL/GenBank/DDBJ databases">
        <authorList>
            <person name="Gilroy R."/>
        </authorList>
    </citation>
    <scope>NUCLEOTIDE SEQUENCE</scope>
    <source>
        <strain evidence="6">CHK186-9395</strain>
    </source>
</reference>
<dbReference type="InterPro" id="IPR050301">
    <property type="entry name" value="NTE"/>
</dbReference>
<dbReference type="Proteomes" id="UP000886861">
    <property type="component" value="Unassembled WGS sequence"/>
</dbReference>
<feature type="domain" description="PNPLA" evidence="5">
    <location>
        <begin position="18"/>
        <end position="175"/>
    </location>
</feature>
<dbReference type="PANTHER" id="PTHR14226:SF29">
    <property type="entry name" value="NEUROPATHY TARGET ESTERASE SWS"/>
    <property type="match status" value="1"/>
</dbReference>
<dbReference type="EMBL" id="DVOJ01000016">
    <property type="protein sequence ID" value="HIV01875.1"/>
    <property type="molecule type" value="Genomic_DNA"/>
</dbReference>
<dbReference type="InterPro" id="IPR002641">
    <property type="entry name" value="PNPLA_dom"/>
</dbReference>
<evidence type="ECO:0000256" key="1">
    <source>
        <dbReference type="ARBA" id="ARBA00022801"/>
    </source>
</evidence>
<feature type="active site" description="Proton acceptor" evidence="4">
    <location>
        <position position="162"/>
    </location>
</feature>
<dbReference type="PANTHER" id="PTHR14226">
    <property type="entry name" value="NEUROPATHY TARGET ESTERASE/SWISS CHEESE D.MELANOGASTER"/>
    <property type="match status" value="1"/>
</dbReference>
<organism evidence="6 7">
    <name type="scientific">Candidatus Caccopulliclostridium gallistercoris</name>
    <dbReference type="NCBI Taxonomy" id="2840719"/>
    <lineage>
        <taxon>Bacteria</taxon>
        <taxon>Bacillati</taxon>
        <taxon>Bacillota</taxon>
        <taxon>Clostridia</taxon>
        <taxon>Candidatus Caccopulliclostridium</taxon>
    </lineage>
</organism>
<evidence type="ECO:0000313" key="6">
    <source>
        <dbReference type="EMBL" id="HIV01875.1"/>
    </source>
</evidence>
<feature type="short sequence motif" description="DGA/G" evidence="4">
    <location>
        <begin position="162"/>
        <end position="164"/>
    </location>
</feature>
<feature type="active site" description="Nucleophile" evidence="4">
    <location>
        <position position="51"/>
    </location>
</feature>
<dbReference type="SUPFAM" id="SSF52151">
    <property type="entry name" value="FabD/lysophospholipase-like"/>
    <property type="match status" value="1"/>
</dbReference>
<dbReference type="Gene3D" id="3.40.1090.10">
    <property type="entry name" value="Cytosolic phospholipase A2 catalytic domain"/>
    <property type="match status" value="2"/>
</dbReference>
<dbReference type="GO" id="GO:0016787">
    <property type="term" value="F:hydrolase activity"/>
    <property type="evidence" value="ECO:0007669"/>
    <property type="project" value="UniProtKB-UniRule"/>
</dbReference>
<keyword evidence="1 4" id="KW-0378">Hydrolase</keyword>
<dbReference type="Pfam" id="PF01734">
    <property type="entry name" value="Patatin"/>
    <property type="match status" value="1"/>
</dbReference>
<proteinExistence type="predicted"/>
<dbReference type="CDD" id="cd07205">
    <property type="entry name" value="Pat_PNPLA6_PNPLA7_NTE1_like"/>
    <property type="match status" value="1"/>
</dbReference>
<evidence type="ECO:0000256" key="4">
    <source>
        <dbReference type="PROSITE-ProRule" id="PRU01161"/>
    </source>
</evidence>
<keyword evidence="3 4" id="KW-0443">Lipid metabolism</keyword>
<protein>
    <submittedName>
        <fullName evidence="6">Patatin-like phospholipase family protein</fullName>
    </submittedName>
</protein>
<evidence type="ECO:0000256" key="2">
    <source>
        <dbReference type="ARBA" id="ARBA00022963"/>
    </source>
</evidence>
<gene>
    <name evidence="6" type="ORF">IAA62_04930</name>
</gene>
<evidence type="ECO:0000259" key="5">
    <source>
        <dbReference type="PROSITE" id="PS51635"/>
    </source>
</evidence>
<feature type="short sequence motif" description="GXSXG" evidence="4">
    <location>
        <begin position="49"/>
        <end position="53"/>
    </location>
</feature>
<dbReference type="InterPro" id="IPR016035">
    <property type="entry name" value="Acyl_Trfase/lysoPLipase"/>
</dbReference>
<feature type="short sequence motif" description="GXGXXG" evidence="4">
    <location>
        <begin position="22"/>
        <end position="27"/>
    </location>
</feature>
<sequence>MKFLGFAGFKRKKPKVGLALGGGGARGFSHLGALKAFEEYGLDFDYVCGTSAGSLVGAFYAAGYNFKQIFDIAKTIKTKDIRTSKLFFVPSKTEGIEKIITDNLGDINIEDLKKPFSAVAVDIKSTNEVCITKGNLAKAVAGSCCVPGIFQPVEFGDRLLCDGGLQNTMPADIPKLMGCDYVVAVDVNKSRTYGTSSTKMLDVLACTIRILMKGNVVKGYVNGDVVLKPETKRFKSTSTEGYLDMIEEGYREAIDRMSEILTLFQGRAPKKKVELKEENFEII</sequence>
<comment type="caution">
    <text evidence="6">The sequence shown here is derived from an EMBL/GenBank/DDBJ whole genome shotgun (WGS) entry which is preliminary data.</text>
</comment>
<evidence type="ECO:0000256" key="3">
    <source>
        <dbReference type="ARBA" id="ARBA00023098"/>
    </source>
</evidence>
<dbReference type="AlphaFoldDB" id="A0A9D1NF18"/>
<dbReference type="PROSITE" id="PS51635">
    <property type="entry name" value="PNPLA"/>
    <property type="match status" value="1"/>
</dbReference>